<reference evidence="1" key="1">
    <citation type="journal article" date="2020" name="Nature">
        <title>Giant virus diversity and host interactions through global metagenomics.</title>
        <authorList>
            <person name="Schulz F."/>
            <person name="Roux S."/>
            <person name="Paez-Espino D."/>
            <person name="Jungbluth S."/>
            <person name="Walsh D.A."/>
            <person name="Denef V.J."/>
            <person name="McMahon K.D."/>
            <person name="Konstantinidis K.T."/>
            <person name="Eloe-Fadrosh E.A."/>
            <person name="Kyrpides N.C."/>
            <person name="Woyke T."/>
        </authorList>
    </citation>
    <scope>NUCLEOTIDE SEQUENCE</scope>
    <source>
        <strain evidence="1">GVMAG-M-3300020169-51</strain>
    </source>
</reference>
<sequence>MTCFWDSILSCLKEDDYKFANIGRGNRKHFITQIKLRNRPMKSVKWQGKNLTKQEIKEHMEAIKDYNVNGIGSGHLTSICDSFLLLICELFNVSIVHRFLRTNIVYSHPKTRKTLRFKNNRGHFQVG</sequence>
<protein>
    <submittedName>
        <fullName evidence="1">Uncharacterized protein</fullName>
    </submittedName>
</protein>
<accession>A0A6C0C0E2</accession>
<dbReference type="AlphaFoldDB" id="A0A6C0C0E2"/>
<organism evidence="1">
    <name type="scientific">viral metagenome</name>
    <dbReference type="NCBI Taxonomy" id="1070528"/>
    <lineage>
        <taxon>unclassified sequences</taxon>
        <taxon>metagenomes</taxon>
        <taxon>organismal metagenomes</taxon>
    </lineage>
</organism>
<proteinExistence type="predicted"/>
<dbReference type="EMBL" id="MN739292">
    <property type="protein sequence ID" value="QHS97234.1"/>
    <property type="molecule type" value="Genomic_DNA"/>
</dbReference>
<name>A0A6C0C0E2_9ZZZZ</name>
<evidence type="ECO:0000313" key="1">
    <source>
        <dbReference type="EMBL" id="QHS97234.1"/>
    </source>
</evidence>